<dbReference type="PANTHER" id="PTHR33926">
    <property type="entry name" value="PROTEIN TIC 22, CHLOROPLASTIC"/>
    <property type="match status" value="1"/>
</dbReference>
<dbReference type="Pfam" id="PF04278">
    <property type="entry name" value="Tic22"/>
    <property type="match status" value="1"/>
</dbReference>
<reference evidence="5 6" key="1">
    <citation type="journal article" date="2007" name="Proc. Natl. Acad. Sci. U.S.A.">
        <title>Nucleomorph genome of Hemiselmis andersenii reveals complete intron loss and compaction as a driver of protein structure and function.</title>
        <authorList>
            <person name="Lane C.E."/>
            <person name="van den Heuvel K."/>
            <person name="Kozera C."/>
            <person name="Curtis B.A."/>
            <person name="Parsons B.J."/>
            <person name="Bowman S."/>
            <person name="Archibald J.M."/>
        </authorList>
    </citation>
    <scope>NUCLEOTIDE SEQUENCE [LARGE SCALE GENOMIC DNA]</scope>
    <source>
        <strain evidence="5 6">CCMP644</strain>
    </source>
</reference>
<comment type="subcellular location">
    <subcellularLocation>
        <location evidence="1">Plastid</location>
        <location evidence="1">Chloroplast</location>
    </subcellularLocation>
</comment>
<keyword evidence="4" id="KW-0472">Membrane</keyword>
<name>A9BLA6_HEMAN</name>
<keyword evidence="4" id="KW-0812">Transmembrane</keyword>
<dbReference type="AlphaFoldDB" id="A9BLA6"/>
<gene>
    <name evidence="5" type="ORF">HAN_3g487</name>
</gene>
<evidence type="ECO:0000313" key="6">
    <source>
        <dbReference type="Proteomes" id="UP000243127"/>
    </source>
</evidence>
<dbReference type="GeneID" id="5739520"/>
<keyword evidence="3" id="KW-0934">Plastid</keyword>
<evidence type="ECO:0000256" key="4">
    <source>
        <dbReference type="SAM" id="Phobius"/>
    </source>
</evidence>
<evidence type="ECO:0000256" key="2">
    <source>
        <dbReference type="ARBA" id="ARBA00022528"/>
    </source>
</evidence>
<evidence type="ECO:0000313" key="5">
    <source>
        <dbReference type="EMBL" id="ABW98289.1"/>
    </source>
</evidence>
<keyword evidence="5" id="KW-0542">Nucleomorph</keyword>
<dbReference type="Proteomes" id="UP000243127">
    <property type="component" value="Nucleomorph 3"/>
</dbReference>
<dbReference type="PANTHER" id="PTHR33926:SF4">
    <property type="entry name" value="PROTEIN TIC 22, CHLOROPLASTIC"/>
    <property type="match status" value="1"/>
</dbReference>
<keyword evidence="2" id="KW-0150">Chloroplast</keyword>
<proteinExistence type="predicted"/>
<organism evidence="5 6">
    <name type="scientific">Hemiselmis andersenii</name>
    <name type="common">Cryptophyte alga</name>
    <dbReference type="NCBI Taxonomy" id="464988"/>
    <lineage>
        <taxon>Eukaryota</taxon>
        <taxon>Cryptophyceae</taxon>
        <taxon>Cryptomonadales</taxon>
        <taxon>Hemiselmidaceae</taxon>
        <taxon>Hemiselmis</taxon>
    </lineage>
</organism>
<accession>A9BLA6</accession>
<keyword evidence="4" id="KW-1133">Transmembrane helix</keyword>
<feature type="transmembrane region" description="Helical" evidence="4">
    <location>
        <begin position="59"/>
        <end position="79"/>
    </location>
</feature>
<evidence type="ECO:0000256" key="1">
    <source>
        <dbReference type="ARBA" id="ARBA00004229"/>
    </source>
</evidence>
<dbReference type="GO" id="GO:0015031">
    <property type="term" value="P:protein transport"/>
    <property type="evidence" value="ECO:0007669"/>
    <property type="project" value="InterPro"/>
</dbReference>
<protein>
    <submittedName>
        <fullName evidence="5">Tic22</fullName>
    </submittedName>
</protein>
<dbReference type="InterPro" id="IPR007378">
    <property type="entry name" value="Tic22-like"/>
</dbReference>
<evidence type="ECO:0000256" key="3">
    <source>
        <dbReference type="ARBA" id="ARBA00022640"/>
    </source>
</evidence>
<dbReference type="GO" id="GO:0009507">
    <property type="term" value="C:chloroplast"/>
    <property type="evidence" value="ECO:0007669"/>
    <property type="project" value="UniProtKB-SubCell"/>
</dbReference>
<sequence>MFQFVGLYFVPIKILNFKTRNIIKKCKTNNGLDSKQFRLISNSKKKIFLSLSKKNSRNYLSITSFFTFLITMFFGNFFLENSGLIKNFYKFNVNSHTFYSKPVMTKIKTVPVFSVTNRFGQPFLIQNKHGEQVALMFFSHIEALEFGKELEKSHQATNPRIFIMGLDKAIKMISHGATSSGIKDQYGQDIKMRFQLIPDEKQLDHALNLTKIRGSQQSPPNIPIFSIPGLSIIKGKEKISPMFFTKEDLEITWDKIRSINPDFEREPEIIEGDLISLIFYMTEGKGTINQRLNFGFVPPSESLAFVKKESKAEPSARMIF</sequence>
<geneLocation type="nucleomorph" evidence="5"/>
<dbReference type="RefSeq" id="XP_001712614.1">
    <property type="nucleotide sequence ID" value="XM_001712562.1"/>
</dbReference>
<dbReference type="EMBL" id="CP000883">
    <property type="protein sequence ID" value="ABW98289.1"/>
    <property type="molecule type" value="Genomic_DNA"/>
</dbReference>
<dbReference type="Gene3D" id="3.40.1350.100">
    <property type="match status" value="2"/>
</dbReference>